<dbReference type="OrthoDB" id="4075408at2759"/>
<dbReference type="EMBL" id="KV453909">
    <property type="protein sequence ID" value="ODV82292.1"/>
    <property type="molecule type" value="Genomic_DNA"/>
</dbReference>
<keyword evidence="2" id="KW-1185">Reference proteome</keyword>
<dbReference type="RefSeq" id="XP_020067414.1">
    <property type="nucleotide sequence ID" value="XM_020209178.1"/>
</dbReference>
<reference evidence="2" key="1">
    <citation type="submission" date="2016-05" db="EMBL/GenBank/DDBJ databases">
        <title>Comparative genomics of biotechnologically important yeasts.</title>
        <authorList>
            <consortium name="DOE Joint Genome Institute"/>
            <person name="Riley R."/>
            <person name="Haridas S."/>
            <person name="Wolfe K.H."/>
            <person name="Lopes M.R."/>
            <person name="Hittinger C.T."/>
            <person name="Goker M."/>
            <person name="Salamov A."/>
            <person name="Wisecaver J."/>
            <person name="Long T.M."/>
            <person name="Aerts A.L."/>
            <person name="Barry K."/>
            <person name="Choi C."/>
            <person name="Clum A."/>
            <person name="Coughlan A.Y."/>
            <person name="Deshpande S."/>
            <person name="Douglass A.P."/>
            <person name="Hanson S.J."/>
            <person name="Klenk H.-P."/>
            <person name="Labutti K."/>
            <person name="Lapidus A."/>
            <person name="Lindquist E."/>
            <person name="Lipzen A."/>
            <person name="Meier-Kolthoff J.P."/>
            <person name="Ohm R.A."/>
            <person name="Otillar R.P."/>
            <person name="Pangilinan J."/>
            <person name="Peng Y."/>
            <person name="Rokas A."/>
            <person name="Rosa C.A."/>
            <person name="Scheuner C."/>
            <person name="Sibirny A.A."/>
            <person name="Slot J.C."/>
            <person name="Stielow J.B."/>
            <person name="Sun H."/>
            <person name="Kurtzman C.P."/>
            <person name="Blackwell M."/>
            <person name="Grigoriev I.V."/>
            <person name="Jeffries T.W."/>
        </authorList>
    </citation>
    <scope>NUCLEOTIDE SEQUENCE [LARGE SCALE GENOMIC DNA]</scope>
    <source>
        <strain evidence="2">NRRL Y-17324</strain>
    </source>
</reference>
<sequence>MVSLSDTLVAVLDLILNSIDDLNKVEYNKKGRKYRFVNNTFQRIREEDKHLIICPEDLSLNLALILSYFILYNINGGDILSQYPDFCLAIMGVAQQLEQHQWYEEENSLVIHLKNSKYNPMAVQQMALDYATLHHQIEERHITMGLNLMMCAKLNFLHTDHHIGTKLEGYYMKHFISEYFGADALVAPDVLVALKSFVHWGNIKGILYKLEVPDVQTTAQLRANFAKFPDPMEELKLSVYDRYPSGTSKYSLIRKSIDILGDWKYSKLVPYPSFYDLNWLYELCHNIEKNPIKYHLRSSTKSLCEDPVNLTELSNKHSTNIKSLLTLISLIINVFHETGGEFLLQNSKIPKLTDELIAKNRNYYTKLVKIQAAIESYEEKGWDSDDIVLRLNNGDTANNQSFFDTVMAMREKYIDDYE</sequence>
<dbReference type="GeneID" id="30983314"/>
<dbReference type="Proteomes" id="UP000094285">
    <property type="component" value="Unassembled WGS sequence"/>
</dbReference>
<dbReference type="AlphaFoldDB" id="A0A1E4SSC4"/>
<protein>
    <submittedName>
        <fullName evidence="1">Uncharacterized protein</fullName>
    </submittedName>
</protein>
<accession>A0A1E4SSC4</accession>
<proteinExistence type="predicted"/>
<gene>
    <name evidence="1" type="ORF">CANTADRAFT_45119</name>
</gene>
<name>A0A1E4SSC4_9ASCO</name>
<organism evidence="1 2">
    <name type="scientific">Suhomyces tanzawaensis NRRL Y-17324</name>
    <dbReference type="NCBI Taxonomy" id="984487"/>
    <lineage>
        <taxon>Eukaryota</taxon>
        <taxon>Fungi</taxon>
        <taxon>Dikarya</taxon>
        <taxon>Ascomycota</taxon>
        <taxon>Saccharomycotina</taxon>
        <taxon>Pichiomycetes</taxon>
        <taxon>Debaryomycetaceae</taxon>
        <taxon>Suhomyces</taxon>
    </lineage>
</organism>
<evidence type="ECO:0000313" key="1">
    <source>
        <dbReference type="EMBL" id="ODV82292.1"/>
    </source>
</evidence>
<evidence type="ECO:0000313" key="2">
    <source>
        <dbReference type="Proteomes" id="UP000094285"/>
    </source>
</evidence>